<evidence type="ECO:0000313" key="1">
    <source>
        <dbReference type="EMBL" id="MCL6272023.1"/>
    </source>
</evidence>
<proteinExistence type="predicted"/>
<name>A0ABT0PNJ2_9GAMM</name>
<sequence>MPETPKVLSIEFLLKYEVNMPSRIHHKTRAATPAYMCRRNRKHRLKKNRQSINLPGKKKETVCQLALLGGKMISIAVPERLVCSSCHHPSIKTMSCPCGENIKCRRCIVSCLQINAGLSLGFDVCRACDKGIQGSIEKRLEGEKLYDKVENITSRGVNRKDFEWCITPYSNAEEISSEAHKTFYQPLISGNVSGACIPISSLALSGQSPEKHLLLNQGELLRRPLHKSEDESSQEYNQDNFADKCCAEGVVMLGSAEKTFRIVKSVDITQGNKCELTMNDVGFSLQFDNKSLAEPKRGKLTVICQVLLPEAIRAAIPESALNGIVSGLYMINSSVETDPVTINIQHCLALSQGCMGHLLDHYQALGLKFVNAVAVDLGKKPFTAEIIAARVNHAHQYASVITRLPDHPVFIFLVSASGNKKYSDDDLYSEQKKQIQALPQLPLAGSQRVAQPYHLRNKPEEPWFSC</sequence>
<accession>A0ABT0PNJ2</accession>
<reference evidence="1 2" key="1">
    <citation type="submission" date="2022-05" db="EMBL/GenBank/DDBJ databases">
        <authorList>
            <person name="Park J.-S."/>
        </authorList>
    </citation>
    <scope>NUCLEOTIDE SEQUENCE [LARGE SCALE GENOMIC DNA]</scope>
    <source>
        <strain evidence="1 2">2012CJ34-2</strain>
    </source>
</reference>
<gene>
    <name evidence="1" type="ORF">M3P05_19050</name>
</gene>
<protein>
    <submittedName>
        <fullName evidence="1">Uncharacterized protein</fullName>
    </submittedName>
</protein>
<dbReference type="Proteomes" id="UP001203338">
    <property type="component" value="Unassembled WGS sequence"/>
</dbReference>
<keyword evidence="2" id="KW-1185">Reference proteome</keyword>
<evidence type="ECO:0000313" key="2">
    <source>
        <dbReference type="Proteomes" id="UP001203338"/>
    </source>
</evidence>
<organism evidence="1 2">
    <name type="scientific">Parendozoicomonas callyspongiae</name>
    <dbReference type="NCBI Taxonomy" id="2942213"/>
    <lineage>
        <taxon>Bacteria</taxon>
        <taxon>Pseudomonadati</taxon>
        <taxon>Pseudomonadota</taxon>
        <taxon>Gammaproteobacteria</taxon>
        <taxon>Oceanospirillales</taxon>
        <taxon>Endozoicomonadaceae</taxon>
        <taxon>Parendozoicomonas</taxon>
    </lineage>
</organism>
<dbReference type="RefSeq" id="WP_249701700.1">
    <property type="nucleotide sequence ID" value="NZ_JAMFLX010000041.1"/>
</dbReference>
<comment type="caution">
    <text evidence="1">The sequence shown here is derived from an EMBL/GenBank/DDBJ whole genome shotgun (WGS) entry which is preliminary data.</text>
</comment>
<dbReference type="EMBL" id="JAMFLX010000041">
    <property type="protein sequence ID" value="MCL6272023.1"/>
    <property type="molecule type" value="Genomic_DNA"/>
</dbReference>